<dbReference type="Proteomes" id="UP000035681">
    <property type="component" value="Unplaced"/>
</dbReference>
<dbReference type="InterPro" id="IPR016444">
    <property type="entry name" value="Synaptobrevin/VAMP"/>
</dbReference>
<protein>
    <submittedName>
        <fullName evidence="6 7">V-SNARE coiled-coil homology domain-containing protein</fullName>
    </submittedName>
</protein>
<dbReference type="PRINTS" id="PR00219">
    <property type="entry name" value="SYNAPTOBREVN"/>
</dbReference>
<evidence type="ECO:0000256" key="1">
    <source>
        <dbReference type="PROSITE-ProRule" id="PRU00290"/>
    </source>
</evidence>
<dbReference type="InterPro" id="IPR001388">
    <property type="entry name" value="Synaptobrevin-like"/>
</dbReference>
<reference evidence="6" key="1">
    <citation type="submission" date="2015-08" db="UniProtKB">
        <authorList>
            <consortium name="WormBaseParasite"/>
        </authorList>
    </citation>
    <scope>IDENTIFICATION</scope>
</reference>
<organism evidence="6">
    <name type="scientific">Strongyloides stercoralis</name>
    <name type="common">Threadworm</name>
    <dbReference type="NCBI Taxonomy" id="6248"/>
    <lineage>
        <taxon>Eukaryota</taxon>
        <taxon>Metazoa</taxon>
        <taxon>Ecdysozoa</taxon>
        <taxon>Nematoda</taxon>
        <taxon>Chromadorea</taxon>
        <taxon>Rhabditida</taxon>
        <taxon>Tylenchina</taxon>
        <taxon>Panagrolaimomorpha</taxon>
        <taxon>Strongyloidoidea</taxon>
        <taxon>Strongyloididae</taxon>
        <taxon>Strongyloides</taxon>
    </lineage>
</organism>
<keyword evidence="1 2" id="KW-0175">Coiled coil</keyword>
<dbReference type="PANTHER" id="PTHR45701">
    <property type="entry name" value="SYNAPTOBREVIN FAMILY MEMBER"/>
    <property type="match status" value="1"/>
</dbReference>
<feature type="domain" description="V-SNARE coiled-coil homology" evidence="4">
    <location>
        <begin position="25"/>
        <end position="89"/>
    </location>
</feature>
<dbReference type="GO" id="GO:0016192">
    <property type="term" value="P:vesicle-mediated transport"/>
    <property type="evidence" value="ECO:0007669"/>
    <property type="project" value="InterPro"/>
</dbReference>
<name>A0A0K0EED0_STRER</name>
<dbReference type="InterPro" id="IPR042855">
    <property type="entry name" value="V_SNARE_CC"/>
</dbReference>
<dbReference type="STRING" id="6248.A0A0K0EED0"/>
<keyword evidence="3" id="KW-1133">Transmembrane helix</keyword>
<accession>A0A0K0EED0</accession>
<dbReference type="Gene3D" id="1.20.5.110">
    <property type="match status" value="1"/>
</dbReference>
<feature type="coiled-coil region" evidence="2">
    <location>
        <begin position="19"/>
        <end position="81"/>
    </location>
</feature>
<evidence type="ECO:0000256" key="3">
    <source>
        <dbReference type="SAM" id="Phobius"/>
    </source>
</evidence>
<dbReference type="PROSITE" id="PS50892">
    <property type="entry name" value="V_SNARE"/>
    <property type="match status" value="1"/>
</dbReference>
<keyword evidence="3" id="KW-0812">Transmembrane</keyword>
<keyword evidence="3" id="KW-0472">Membrane</keyword>
<sequence length="111" mass="12736">MDTNISRNEIFLGNRSTNLDKQRQQIDSLRQSLTDVKAIAKNNIYKITEREEKLETLSKRIDNLKETTQQFSNNASKLKKKPIPAMYYRIGIIAVVCVVILCGTLFTIKTT</sequence>
<feature type="transmembrane region" description="Helical" evidence="3">
    <location>
        <begin position="86"/>
        <end position="108"/>
    </location>
</feature>
<dbReference type="GO" id="GO:0016020">
    <property type="term" value="C:membrane"/>
    <property type="evidence" value="ECO:0007669"/>
    <property type="project" value="InterPro"/>
</dbReference>
<dbReference type="CDD" id="cd15843">
    <property type="entry name" value="R-SNARE"/>
    <property type="match status" value="1"/>
</dbReference>
<dbReference type="WBParaSite" id="TCONS_00007041.p1">
    <property type="protein sequence ID" value="TCONS_00007041.p1"/>
    <property type="gene ID" value="XLOC_005120"/>
</dbReference>
<dbReference type="Pfam" id="PF00957">
    <property type="entry name" value="Synaptobrevin"/>
    <property type="match status" value="1"/>
</dbReference>
<dbReference type="AlphaFoldDB" id="A0A0K0EED0"/>
<proteinExistence type="predicted"/>
<keyword evidence="5" id="KW-1185">Reference proteome</keyword>
<dbReference type="SUPFAM" id="SSF58038">
    <property type="entry name" value="SNARE fusion complex"/>
    <property type="match status" value="1"/>
</dbReference>
<evidence type="ECO:0000313" key="7">
    <source>
        <dbReference type="WBParaSite" id="TCONS_00007041.p1"/>
    </source>
</evidence>
<evidence type="ECO:0000259" key="4">
    <source>
        <dbReference type="PROSITE" id="PS50892"/>
    </source>
</evidence>
<evidence type="ECO:0000256" key="2">
    <source>
        <dbReference type="SAM" id="Coils"/>
    </source>
</evidence>
<evidence type="ECO:0000313" key="5">
    <source>
        <dbReference type="Proteomes" id="UP000035681"/>
    </source>
</evidence>
<dbReference type="WBParaSite" id="SSTP_0000784200.1">
    <property type="protein sequence ID" value="SSTP_0000784200.1"/>
    <property type="gene ID" value="SSTP_0000784200"/>
</dbReference>
<evidence type="ECO:0000313" key="6">
    <source>
        <dbReference type="WBParaSite" id="SSTP_0000784200.1"/>
    </source>
</evidence>